<gene>
    <name evidence="1" type="ORF">HX018_06510</name>
</gene>
<sequence>MKHHIPPQVKGKKLDIDEFIEFEKSIEAKAFYLKAKDRLLNISNWFAIASLPASSFEHLDRHGKPSNQMPQEGDFIKIDVPGPGLSSTGGYDYVRIEQISESNTTGSETITMTVRPSSNPNDSDDEETKHFFKSLATSSFQINRVGNTVHASYYGRNEVINLEMDSLVDRIRNLFIALSAKVGASYPQWKALVNGFLKR</sequence>
<dbReference type="EMBL" id="JACAGK010000014">
    <property type="protein sequence ID" value="MDM1047887.1"/>
    <property type="molecule type" value="Genomic_DNA"/>
</dbReference>
<keyword evidence="2" id="KW-1185">Reference proteome</keyword>
<name>A0ABT7NKZ8_9SPHI</name>
<evidence type="ECO:0000313" key="1">
    <source>
        <dbReference type="EMBL" id="MDM1047887.1"/>
    </source>
</evidence>
<dbReference type="RefSeq" id="WP_286650869.1">
    <property type="nucleotide sequence ID" value="NZ_JACAGK010000014.1"/>
</dbReference>
<protein>
    <submittedName>
        <fullName evidence="1">Uncharacterized protein</fullName>
    </submittedName>
</protein>
<reference evidence="1" key="2">
    <citation type="journal article" date="2022" name="Sci. Total Environ.">
        <title>Prevalence, transmission, and molecular epidemiology of tet(X)-positive bacteria among humans, animals, and environmental niches in China: An epidemiological, and genomic-based study.</title>
        <authorList>
            <person name="Dong N."/>
            <person name="Zeng Y."/>
            <person name="Cai C."/>
            <person name="Sun C."/>
            <person name="Lu J."/>
            <person name="Liu C."/>
            <person name="Zhou H."/>
            <person name="Sun Q."/>
            <person name="Shu L."/>
            <person name="Wang H."/>
            <person name="Wang Y."/>
            <person name="Wang S."/>
            <person name="Wu C."/>
            <person name="Chan E.W."/>
            <person name="Chen G."/>
            <person name="Shen Z."/>
            <person name="Chen S."/>
            <person name="Zhang R."/>
        </authorList>
    </citation>
    <scope>NUCLEOTIDE SEQUENCE</scope>
    <source>
        <strain evidence="1">R1692</strain>
    </source>
</reference>
<dbReference type="Proteomes" id="UP001170954">
    <property type="component" value="Unassembled WGS sequence"/>
</dbReference>
<organism evidence="1 2">
    <name type="scientific">Sphingobacterium hotanense</name>
    <dbReference type="NCBI Taxonomy" id="649196"/>
    <lineage>
        <taxon>Bacteria</taxon>
        <taxon>Pseudomonadati</taxon>
        <taxon>Bacteroidota</taxon>
        <taxon>Sphingobacteriia</taxon>
        <taxon>Sphingobacteriales</taxon>
        <taxon>Sphingobacteriaceae</taxon>
        <taxon>Sphingobacterium</taxon>
    </lineage>
</organism>
<evidence type="ECO:0000313" key="2">
    <source>
        <dbReference type="Proteomes" id="UP001170954"/>
    </source>
</evidence>
<accession>A0ABT7NKZ8</accession>
<comment type="caution">
    <text evidence="1">The sequence shown here is derived from an EMBL/GenBank/DDBJ whole genome shotgun (WGS) entry which is preliminary data.</text>
</comment>
<reference evidence="1" key="1">
    <citation type="submission" date="2020-06" db="EMBL/GenBank/DDBJ databases">
        <authorList>
            <person name="Dong N."/>
        </authorList>
    </citation>
    <scope>NUCLEOTIDE SEQUENCE</scope>
    <source>
        <strain evidence="1">R1692</strain>
    </source>
</reference>
<proteinExistence type="predicted"/>